<name>A0ABR8CYT7_9NOST</name>
<dbReference type="PANTHER" id="PTHR39550:SF1">
    <property type="entry name" value="SLL0658 PROTEIN"/>
    <property type="match status" value="1"/>
</dbReference>
<dbReference type="EMBL" id="JACJSG010000004">
    <property type="protein sequence ID" value="MBD2499816.1"/>
    <property type="molecule type" value="Genomic_DNA"/>
</dbReference>
<dbReference type="Proteomes" id="UP000661112">
    <property type="component" value="Unassembled WGS sequence"/>
</dbReference>
<sequence length="157" mass="17425">MIIVSNTSPINYLILIEQINLLAELFQEIIIPQAVYTELSDKFAPPPVQAWIRNPPSWLKIQPVSQTADAIANLLDPGETEAILLAQELNADLLILDDMKARRIAKDRGLAITGILGILDQAATMKLIDLPVAIQSLKNTSFWASDSLLQKLLDKHY</sequence>
<keyword evidence="2" id="KW-1185">Reference proteome</keyword>
<gene>
    <name evidence="1" type="ORF">H6G83_04140</name>
</gene>
<dbReference type="RefSeq" id="WP_190467390.1">
    <property type="nucleotide sequence ID" value="NZ_JACJSG010000004.1"/>
</dbReference>
<dbReference type="Pfam" id="PF11848">
    <property type="entry name" value="DUF3368"/>
    <property type="match status" value="1"/>
</dbReference>
<proteinExistence type="predicted"/>
<accession>A0ABR8CYT7</accession>
<protein>
    <submittedName>
        <fullName evidence="1">DUF3368 domain-containing protein</fullName>
    </submittedName>
</protein>
<organism evidence="1 2">
    <name type="scientific">Anabaena azotica FACHB-119</name>
    <dbReference type="NCBI Taxonomy" id="947527"/>
    <lineage>
        <taxon>Bacteria</taxon>
        <taxon>Bacillati</taxon>
        <taxon>Cyanobacteriota</taxon>
        <taxon>Cyanophyceae</taxon>
        <taxon>Nostocales</taxon>
        <taxon>Nostocaceae</taxon>
        <taxon>Anabaena</taxon>
        <taxon>Anabaena azotica</taxon>
    </lineage>
</organism>
<dbReference type="PANTHER" id="PTHR39550">
    <property type="entry name" value="SLL0658 PROTEIN"/>
    <property type="match status" value="1"/>
</dbReference>
<dbReference type="InterPro" id="IPR021799">
    <property type="entry name" value="PIN-like_prokaryotic"/>
</dbReference>
<reference evidence="1 2" key="1">
    <citation type="journal article" date="2020" name="ISME J.">
        <title>Comparative genomics reveals insights into cyanobacterial evolution and habitat adaptation.</title>
        <authorList>
            <person name="Chen M.Y."/>
            <person name="Teng W.K."/>
            <person name="Zhao L."/>
            <person name="Hu C.X."/>
            <person name="Zhou Y.K."/>
            <person name="Han B.P."/>
            <person name="Song L.R."/>
            <person name="Shu W.S."/>
        </authorList>
    </citation>
    <scope>NUCLEOTIDE SEQUENCE [LARGE SCALE GENOMIC DNA]</scope>
    <source>
        <strain evidence="1 2">FACHB-119</strain>
    </source>
</reference>
<evidence type="ECO:0000313" key="2">
    <source>
        <dbReference type="Proteomes" id="UP000661112"/>
    </source>
</evidence>
<comment type="caution">
    <text evidence="1">The sequence shown here is derived from an EMBL/GenBank/DDBJ whole genome shotgun (WGS) entry which is preliminary data.</text>
</comment>
<evidence type="ECO:0000313" key="1">
    <source>
        <dbReference type="EMBL" id="MBD2499816.1"/>
    </source>
</evidence>